<protein>
    <recommendedName>
        <fullName evidence="5">CARDB domain-containing protein</fullName>
    </recommendedName>
</protein>
<evidence type="ECO:0000313" key="4">
    <source>
        <dbReference type="Proteomes" id="UP000510869"/>
    </source>
</evidence>
<reference evidence="3 4" key="1">
    <citation type="submission" date="2020-07" db="EMBL/GenBank/DDBJ databases">
        <title>Natrinema (YPL30) sp. nov. and Haloterrigena xxxxxx (YPL8) sp. nov., isolated from a salt mine.</title>
        <authorList>
            <person name="Cui H."/>
        </authorList>
    </citation>
    <scope>NUCLEOTIDE SEQUENCE [LARGE SCALE GENOMIC DNA]</scope>
    <source>
        <strain evidence="3 4">YPL13</strain>
    </source>
</reference>
<name>A0A7D6GNR1_9EURY</name>
<feature type="transmembrane region" description="Helical" evidence="2">
    <location>
        <begin position="675"/>
        <end position="694"/>
    </location>
</feature>
<dbReference type="Proteomes" id="UP000510869">
    <property type="component" value="Chromosome"/>
</dbReference>
<dbReference type="KEGG" id="nay:HYG81_10230"/>
<dbReference type="GeneID" id="56143585"/>
<dbReference type="InterPro" id="IPR013783">
    <property type="entry name" value="Ig-like_fold"/>
</dbReference>
<dbReference type="Gene3D" id="2.60.40.10">
    <property type="entry name" value="Immunoglobulins"/>
    <property type="match status" value="2"/>
</dbReference>
<dbReference type="RefSeq" id="WP_180839585.1">
    <property type="nucleotide sequence ID" value="NZ_CP059154.1"/>
</dbReference>
<dbReference type="AlphaFoldDB" id="A0A7D6GNR1"/>
<keyword evidence="2" id="KW-1133">Transmembrane helix</keyword>
<dbReference type="InterPro" id="IPR027268">
    <property type="entry name" value="Peptidase_M4/M1_CTD_sf"/>
</dbReference>
<keyword evidence="2" id="KW-0472">Membrane</keyword>
<organism evidence="3 4">
    <name type="scientific">Natrinema zhouii</name>
    <dbReference type="NCBI Taxonomy" id="1710539"/>
    <lineage>
        <taxon>Archaea</taxon>
        <taxon>Methanobacteriati</taxon>
        <taxon>Methanobacteriota</taxon>
        <taxon>Stenosarchaea group</taxon>
        <taxon>Halobacteria</taxon>
        <taxon>Halobacteriales</taxon>
        <taxon>Natrialbaceae</taxon>
        <taxon>Natrinema</taxon>
    </lineage>
</organism>
<dbReference type="OrthoDB" id="271491at2157"/>
<evidence type="ECO:0000256" key="2">
    <source>
        <dbReference type="SAM" id="Phobius"/>
    </source>
</evidence>
<keyword evidence="2" id="KW-0812">Transmembrane</keyword>
<sequence>MKSRVAVLVFVALLVGSLPAGVGALEPARTADSGATSGLEGGPSESLVSAGTSAESVAATADSADVLHRTTVLRHRPAEPDLFEAETTFTVPDPVTKLEIQLQKDAIVESATGFERTDERTYEWTESTDTPTIRYTMPADRRGDATRGVGTARDGYTFVDTGNWGVVQVPDVSISLRRTQPVGIEKSVRVDGSGATGGDIAFFGEVAEYQRDVDGETVRLVVPDATNLRESPEAVLAALTDASSRLDVGMRSDEVFVVAVPSDVDWGPRGIKYGRSDAWVVDDATLDEPNPVWLHEYVHVRQDFSHSDADTAAEVEWLVEAQADYYAGLLALETGRTDFGDFSGLLERGERSRYADGVLIDRSTWNDPDTHYARGALVYGELDRRLRLATDGDRTLEDIFRSLNAHEGEITEADFLRLLEEAGGTDVRSAAERYTRTESIPEMWSRSQHRAAFEQAVADFEYGLESESIDVAGQQWPVWKSSKTGEAGGESGNVIAVPAGESVSVPVAVDNVGDREGTYDATLQVDGRVVDHEQGRLAPGAGTSHRLSWTPSKPGEYTVRIGSERLTAVVRSAASVTVSDFRLSSETIDPGESVTATATIDSADDRPAAAVIEFRTADGVVAERPVALRPGESKTVEAALQFDEAGRYQIAVGERTATVRVGGGPAAAPDGVPGFGVSAALAALVLAVSGVLLAHRR</sequence>
<proteinExistence type="predicted"/>
<accession>A0A7D6GNR1</accession>
<gene>
    <name evidence="3" type="ORF">HYG81_10230</name>
</gene>
<evidence type="ECO:0000313" key="3">
    <source>
        <dbReference type="EMBL" id="QLK24502.1"/>
    </source>
</evidence>
<evidence type="ECO:0008006" key="5">
    <source>
        <dbReference type="Google" id="ProtNLM"/>
    </source>
</evidence>
<dbReference type="EMBL" id="CP059154">
    <property type="protein sequence ID" value="QLK24502.1"/>
    <property type="molecule type" value="Genomic_DNA"/>
</dbReference>
<feature type="region of interest" description="Disordered" evidence="1">
    <location>
        <begin position="33"/>
        <end position="52"/>
    </location>
</feature>
<evidence type="ECO:0000256" key="1">
    <source>
        <dbReference type="SAM" id="MobiDB-lite"/>
    </source>
</evidence>
<keyword evidence="4" id="KW-1185">Reference proteome</keyword>
<dbReference type="Gene3D" id="1.10.390.10">
    <property type="entry name" value="Neutral Protease Domain 2"/>
    <property type="match status" value="1"/>
</dbReference>